<keyword evidence="1" id="KW-0812">Transmembrane</keyword>
<feature type="transmembrane region" description="Helical" evidence="1">
    <location>
        <begin position="141"/>
        <end position="161"/>
    </location>
</feature>
<evidence type="ECO:0000313" key="3">
    <source>
        <dbReference type="Proteomes" id="UP000292262"/>
    </source>
</evidence>
<gene>
    <name evidence="2" type="ORF">EV197_2493</name>
</gene>
<dbReference type="EMBL" id="SGXE01000002">
    <property type="protein sequence ID" value="RZS93912.1"/>
    <property type="molecule type" value="Genomic_DNA"/>
</dbReference>
<dbReference type="Proteomes" id="UP000292262">
    <property type="component" value="Unassembled WGS sequence"/>
</dbReference>
<feature type="transmembrane region" description="Helical" evidence="1">
    <location>
        <begin position="220"/>
        <end position="242"/>
    </location>
</feature>
<feature type="transmembrane region" description="Helical" evidence="1">
    <location>
        <begin position="189"/>
        <end position="214"/>
    </location>
</feature>
<evidence type="ECO:0000313" key="2">
    <source>
        <dbReference type="EMBL" id="RZS93912.1"/>
    </source>
</evidence>
<reference evidence="2 3" key="1">
    <citation type="submission" date="2019-02" db="EMBL/GenBank/DDBJ databases">
        <title>Genomic Encyclopedia of Type Strains, Phase IV (KMG-IV): sequencing the most valuable type-strain genomes for metagenomic binning, comparative biology and taxonomic classification.</title>
        <authorList>
            <person name="Goeker M."/>
        </authorList>
    </citation>
    <scope>NUCLEOTIDE SEQUENCE [LARGE SCALE GENOMIC DNA]</scope>
    <source>
        <strain evidence="2 3">DSM 17196</strain>
    </source>
</reference>
<evidence type="ECO:0000256" key="1">
    <source>
        <dbReference type="SAM" id="Phobius"/>
    </source>
</evidence>
<name>A0A4Q7P5B8_9FLAO</name>
<proteinExistence type="predicted"/>
<protein>
    <submittedName>
        <fullName evidence="2">Membrane protein YqaA with SNARE-associated domain</fullName>
    </submittedName>
</protein>
<organism evidence="2 3">
    <name type="scientific">Aquimarina brevivitae</name>
    <dbReference type="NCBI Taxonomy" id="323412"/>
    <lineage>
        <taxon>Bacteria</taxon>
        <taxon>Pseudomonadati</taxon>
        <taxon>Bacteroidota</taxon>
        <taxon>Flavobacteriia</taxon>
        <taxon>Flavobacteriales</taxon>
        <taxon>Flavobacteriaceae</taxon>
        <taxon>Aquimarina</taxon>
    </lineage>
</organism>
<accession>A0A4Q7P5B8</accession>
<comment type="caution">
    <text evidence="2">The sequence shown here is derived from an EMBL/GenBank/DDBJ whole genome shotgun (WGS) entry which is preliminary data.</text>
</comment>
<keyword evidence="1" id="KW-1133">Transmembrane helix</keyword>
<feature type="transmembrane region" description="Helical" evidence="1">
    <location>
        <begin position="105"/>
        <end position="125"/>
    </location>
</feature>
<keyword evidence="3" id="KW-1185">Reference proteome</keyword>
<keyword evidence="1" id="KW-0472">Membrane</keyword>
<dbReference type="AlphaFoldDB" id="A0A4Q7P5B8"/>
<sequence length="243" mass="28148">MLSFFYAYYFAFPSKNVCYNCKYLHIINYFYVLFYKKQLLMKSRTVKKNKLQLLHQYYSYTGFYKFLGTSLKKALPPILIFLGVLLLINYFVININEVLVYVTENYADWVVFGVFFASESLLGLIPPELFIAWSDKATQPLLYLSVLATLSYTGGIISYFIGKAITKISSVHEYLEVKMAKHIKNTRKWGGFLIIVGALLPIPFSITSIAAGMIKYPFVSYLLFGLLRFLRFYLYAIAIFSLF</sequence>
<feature type="transmembrane region" description="Helical" evidence="1">
    <location>
        <begin position="74"/>
        <end position="93"/>
    </location>
</feature>